<dbReference type="Proteomes" id="UP000046395">
    <property type="component" value="Unassembled WGS sequence"/>
</dbReference>
<feature type="domain" description="CCHC-type" evidence="3">
    <location>
        <begin position="206"/>
        <end position="221"/>
    </location>
</feature>
<keyword evidence="4" id="KW-1185">Reference proteome</keyword>
<keyword evidence="1" id="KW-0479">Metal-binding</keyword>
<dbReference type="InterPro" id="IPR036875">
    <property type="entry name" value="Znf_CCHC_sf"/>
</dbReference>
<evidence type="ECO:0000256" key="1">
    <source>
        <dbReference type="PROSITE-ProRule" id="PRU00047"/>
    </source>
</evidence>
<dbReference type="WBParaSite" id="TMUE_0000001784.1">
    <property type="protein sequence ID" value="TMUE_0000001784.1"/>
    <property type="gene ID" value="WBGene00297657"/>
</dbReference>
<dbReference type="PANTHER" id="PTHR46888">
    <property type="entry name" value="ZINC KNUCKLE DOMAINCONTAINING PROTEIN-RELATED"/>
    <property type="match status" value="1"/>
</dbReference>
<evidence type="ECO:0000313" key="4">
    <source>
        <dbReference type="Proteomes" id="UP000046395"/>
    </source>
</evidence>
<dbReference type="SMART" id="SM00343">
    <property type="entry name" value="ZnF_C2HC"/>
    <property type="match status" value="1"/>
</dbReference>
<dbReference type="InterPro" id="IPR001878">
    <property type="entry name" value="Znf_CCHC"/>
</dbReference>
<dbReference type="GO" id="GO:0008270">
    <property type="term" value="F:zinc ion binding"/>
    <property type="evidence" value="ECO:0007669"/>
    <property type="project" value="UniProtKB-KW"/>
</dbReference>
<dbReference type="PROSITE" id="PS50158">
    <property type="entry name" value="ZF_CCHC"/>
    <property type="match status" value="1"/>
</dbReference>
<evidence type="ECO:0000313" key="5">
    <source>
        <dbReference type="WBParaSite" id="TMUE_0000001784.1"/>
    </source>
</evidence>
<dbReference type="AlphaFoldDB" id="A0A5S6Q3P2"/>
<accession>A0A5S6Q3P2</accession>
<dbReference type="Gene3D" id="4.10.60.10">
    <property type="entry name" value="Zinc finger, CCHC-type"/>
    <property type="match status" value="1"/>
</dbReference>
<proteinExistence type="predicted"/>
<dbReference type="Pfam" id="PF00098">
    <property type="entry name" value="zf-CCHC"/>
    <property type="match status" value="1"/>
</dbReference>
<dbReference type="GO" id="GO:0003676">
    <property type="term" value="F:nucleic acid binding"/>
    <property type="evidence" value="ECO:0007669"/>
    <property type="project" value="InterPro"/>
</dbReference>
<keyword evidence="1" id="KW-0862">Zinc</keyword>
<sequence length="274" mass="30272">MSRREVTSYRGPMEALSAKMFDLKLIPEFDGSQPVSEWIEKFELVCELCGVTDLASVLPLRLTGGAFAVYQQLSQDDRKKVEKIKEVLLNAFALDRFIAYKRFTTRKLGAGESPDVFLAELQRLASLAGGVSESVMGCAFVTGLPEHIQDILRAGVRMEDLTLGQLLTRARAIMVNEPNATERDIALAARAPEVSPRVVGQDSTTRCYACGGANHFARECPTRLRARTATQRTGDPHSRPRGSRKNRRPLATDVPMYQGNEYGEELPAPTSSRP</sequence>
<evidence type="ECO:0000256" key="2">
    <source>
        <dbReference type="SAM" id="MobiDB-lite"/>
    </source>
</evidence>
<name>A0A5S6Q3P2_TRIMR</name>
<dbReference type="PANTHER" id="PTHR46888:SF1">
    <property type="entry name" value="RIBONUCLEASE H"/>
    <property type="match status" value="1"/>
</dbReference>
<evidence type="ECO:0000259" key="3">
    <source>
        <dbReference type="PROSITE" id="PS50158"/>
    </source>
</evidence>
<reference evidence="5" key="1">
    <citation type="submission" date="2019-12" db="UniProtKB">
        <authorList>
            <consortium name="WormBaseParasite"/>
        </authorList>
    </citation>
    <scope>IDENTIFICATION</scope>
</reference>
<feature type="region of interest" description="Disordered" evidence="2">
    <location>
        <begin position="225"/>
        <end position="274"/>
    </location>
</feature>
<feature type="compositionally biased region" description="Basic residues" evidence="2">
    <location>
        <begin position="239"/>
        <end position="248"/>
    </location>
</feature>
<dbReference type="SUPFAM" id="SSF57756">
    <property type="entry name" value="Retrovirus zinc finger-like domains"/>
    <property type="match status" value="1"/>
</dbReference>
<organism evidence="4 5">
    <name type="scientific">Trichuris muris</name>
    <name type="common">Mouse whipworm</name>
    <dbReference type="NCBI Taxonomy" id="70415"/>
    <lineage>
        <taxon>Eukaryota</taxon>
        <taxon>Metazoa</taxon>
        <taxon>Ecdysozoa</taxon>
        <taxon>Nematoda</taxon>
        <taxon>Enoplea</taxon>
        <taxon>Dorylaimia</taxon>
        <taxon>Trichinellida</taxon>
        <taxon>Trichuridae</taxon>
        <taxon>Trichuris</taxon>
    </lineage>
</organism>
<protein>
    <submittedName>
        <fullName evidence="5">CCHC-type domain-containing protein</fullName>
    </submittedName>
</protein>
<keyword evidence="1" id="KW-0863">Zinc-finger</keyword>
<dbReference type="GO" id="GO:0019899">
    <property type="term" value="F:enzyme binding"/>
    <property type="evidence" value="ECO:0007669"/>
    <property type="project" value="UniProtKB-ARBA"/>
</dbReference>